<proteinExistence type="predicted"/>
<name>A0A3G2KAC2_9CAUD</name>
<sequence>MAKPTFADYKAAGILERKPVAPSWLVRTAAGHQFSTHSDRARADHWAEKIGGTVEWYTPIQSDVYTTLGATYDH</sequence>
<dbReference type="Proteomes" id="UP000279098">
    <property type="component" value="Genome"/>
</dbReference>
<reference evidence="1 2" key="1">
    <citation type="submission" date="2018-09" db="EMBL/GenBank/DDBJ databases">
        <authorList>
            <person name="Fryberger R.B."/>
            <person name="Stoner T.H."/>
            <person name="Garlena R.A."/>
            <person name="Russell D.A."/>
            <person name="Pope W.H."/>
            <person name="Jacobs-Sera D."/>
            <person name="Hatfull G.F."/>
        </authorList>
    </citation>
    <scope>NUCLEOTIDE SEQUENCE [LARGE SCALE GENOMIC DNA]</scope>
</reference>
<organism evidence="1 2">
    <name type="scientific">Microbacterium phage Brahms</name>
    <dbReference type="NCBI Taxonomy" id="2419973"/>
    <lineage>
        <taxon>Viruses</taxon>
        <taxon>Duplodnaviria</taxon>
        <taxon>Heunggongvirae</taxon>
        <taxon>Uroviricota</taxon>
        <taxon>Caudoviricetes</taxon>
        <taxon>Armstrongvirus</taxon>
        <taxon>Armstrongvirus armstrong</taxon>
    </lineage>
</organism>
<accession>A0A3G2KAC2</accession>
<protein>
    <submittedName>
        <fullName evidence="1">Uncharacterized protein</fullName>
    </submittedName>
</protein>
<evidence type="ECO:0000313" key="2">
    <source>
        <dbReference type="Proteomes" id="UP000279098"/>
    </source>
</evidence>
<dbReference type="EMBL" id="MH834602">
    <property type="protein sequence ID" value="AYN55926.1"/>
    <property type="molecule type" value="Genomic_DNA"/>
</dbReference>
<evidence type="ECO:0000313" key="1">
    <source>
        <dbReference type="EMBL" id="AYN55926.1"/>
    </source>
</evidence>
<gene>
    <name evidence="1" type="primary">55</name>
    <name evidence="1" type="ORF">PBI_BRAHMS_55</name>
</gene>